<feature type="domain" description="C2H2-type" evidence="7">
    <location>
        <begin position="1172"/>
        <end position="1202"/>
    </location>
</feature>
<accession>A0AAN9BCJ3</accession>
<keyword evidence="3 5" id="KW-0863">Zinc-finger</keyword>
<feature type="compositionally biased region" description="Basic and acidic residues" evidence="6">
    <location>
        <begin position="906"/>
        <end position="937"/>
    </location>
</feature>
<name>A0AAN9BCJ3_9CAEN</name>
<keyword evidence="4" id="KW-0862">Zinc</keyword>
<dbReference type="AlphaFoldDB" id="A0AAN9BCJ3"/>
<evidence type="ECO:0000256" key="5">
    <source>
        <dbReference type="PROSITE-ProRule" id="PRU00042"/>
    </source>
</evidence>
<keyword evidence="9" id="KW-1185">Reference proteome</keyword>
<dbReference type="Gene3D" id="3.30.160.60">
    <property type="entry name" value="Classic Zinc Finger"/>
    <property type="match status" value="3"/>
</dbReference>
<dbReference type="SMART" id="SM00355">
    <property type="entry name" value="ZnF_C2H2"/>
    <property type="match status" value="12"/>
</dbReference>
<feature type="region of interest" description="Disordered" evidence="6">
    <location>
        <begin position="425"/>
        <end position="588"/>
    </location>
</feature>
<dbReference type="PANTHER" id="PTHR24403:SF67">
    <property type="entry name" value="FI01116P-RELATED"/>
    <property type="match status" value="1"/>
</dbReference>
<proteinExistence type="predicted"/>
<evidence type="ECO:0000256" key="2">
    <source>
        <dbReference type="ARBA" id="ARBA00022737"/>
    </source>
</evidence>
<feature type="compositionally biased region" description="Polar residues" evidence="6">
    <location>
        <begin position="720"/>
        <end position="760"/>
    </location>
</feature>
<dbReference type="PROSITE" id="PS00028">
    <property type="entry name" value="ZINC_FINGER_C2H2_1"/>
    <property type="match status" value="5"/>
</dbReference>
<evidence type="ECO:0000313" key="8">
    <source>
        <dbReference type="EMBL" id="KAK7102957.1"/>
    </source>
</evidence>
<dbReference type="PROSITE" id="PS50157">
    <property type="entry name" value="ZINC_FINGER_C2H2_2"/>
    <property type="match status" value="6"/>
</dbReference>
<dbReference type="InterPro" id="IPR013087">
    <property type="entry name" value="Znf_C2H2_type"/>
</dbReference>
<evidence type="ECO:0000256" key="6">
    <source>
        <dbReference type="SAM" id="MobiDB-lite"/>
    </source>
</evidence>
<feature type="compositionally biased region" description="Basic and acidic residues" evidence="6">
    <location>
        <begin position="871"/>
        <end position="889"/>
    </location>
</feature>
<feature type="domain" description="C2H2-type" evidence="7">
    <location>
        <begin position="1118"/>
        <end position="1140"/>
    </location>
</feature>
<feature type="domain" description="C2H2-type" evidence="7">
    <location>
        <begin position="390"/>
        <end position="417"/>
    </location>
</feature>
<feature type="domain" description="C2H2-type" evidence="7">
    <location>
        <begin position="1143"/>
        <end position="1171"/>
    </location>
</feature>
<feature type="domain" description="C2H2-type" evidence="7">
    <location>
        <begin position="1089"/>
        <end position="1117"/>
    </location>
</feature>
<dbReference type="GO" id="GO:0045944">
    <property type="term" value="P:positive regulation of transcription by RNA polymerase II"/>
    <property type="evidence" value="ECO:0007669"/>
    <property type="project" value="TreeGrafter"/>
</dbReference>
<feature type="compositionally biased region" description="Basic and acidic residues" evidence="6">
    <location>
        <begin position="542"/>
        <end position="554"/>
    </location>
</feature>
<dbReference type="InterPro" id="IPR036236">
    <property type="entry name" value="Znf_C2H2_sf"/>
</dbReference>
<feature type="domain" description="C2H2-type" evidence="7">
    <location>
        <begin position="1202"/>
        <end position="1230"/>
    </location>
</feature>
<protein>
    <recommendedName>
        <fullName evidence="7">C2H2-type domain-containing protein</fullName>
    </recommendedName>
</protein>
<dbReference type="GO" id="GO:0008270">
    <property type="term" value="F:zinc ion binding"/>
    <property type="evidence" value="ECO:0007669"/>
    <property type="project" value="UniProtKB-KW"/>
</dbReference>
<evidence type="ECO:0000256" key="1">
    <source>
        <dbReference type="ARBA" id="ARBA00022723"/>
    </source>
</evidence>
<evidence type="ECO:0000313" key="9">
    <source>
        <dbReference type="Proteomes" id="UP001374579"/>
    </source>
</evidence>
<feature type="compositionally biased region" description="Low complexity" evidence="6">
    <location>
        <begin position="81"/>
        <end position="93"/>
    </location>
</feature>
<evidence type="ECO:0000256" key="4">
    <source>
        <dbReference type="ARBA" id="ARBA00022833"/>
    </source>
</evidence>
<feature type="compositionally biased region" description="Polar residues" evidence="6">
    <location>
        <begin position="890"/>
        <end position="905"/>
    </location>
</feature>
<dbReference type="InterPro" id="IPR050688">
    <property type="entry name" value="Zinc_finger/UBP_domain"/>
</dbReference>
<dbReference type="PANTHER" id="PTHR24403">
    <property type="entry name" value="ZINC FINGER PROTEIN"/>
    <property type="match status" value="1"/>
</dbReference>
<feature type="compositionally biased region" description="Polar residues" evidence="6">
    <location>
        <begin position="94"/>
        <end position="108"/>
    </location>
</feature>
<feature type="region of interest" description="Disordered" evidence="6">
    <location>
        <begin position="329"/>
        <end position="365"/>
    </location>
</feature>
<dbReference type="EMBL" id="JBAMIC010000010">
    <property type="protein sequence ID" value="KAK7102957.1"/>
    <property type="molecule type" value="Genomic_DNA"/>
</dbReference>
<comment type="caution">
    <text evidence="8">The sequence shown here is derived from an EMBL/GenBank/DDBJ whole genome shotgun (WGS) entry which is preliminary data.</text>
</comment>
<feature type="compositionally biased region" description="Basic and acidic residues" evidence="6">
    <location>
        <begin position="478"/>
        <end position="533"/>
    </location>
</feature>
<gene>
    <name evidence="8" type="ORF">V1264_021107</name>
</gene>
<feature type="compositionally biased region" description="Basic and acidic residues" evidence="6">
    <location>
        <begin position="426"/>
        <end position="470"/>
    </location>
</feature>
<feature type="compositionally biased region" description="Polar residues" evidence="6">
    <location>
        <begin position="198"/>
        <end position="214"/>
    </location>
</feature>
<evidence type="ECO:0000256" key="3">
    <source>
        <dbReference type="ARBA" id="ARBA00022771"/>
    </source>
</evidence>
<dbReference type="SUPFAM" id="SSF57667">
    <property type="entry name" value="beta-beta-alpha zinc fingers"/>
    <property type="match status" value="2"/>
</dbReference>
<feature type="region of interest" description="Disordered" evidence="6">
    <location>
        <begin position="689"/>
        <end position="760"/>
    </location>
</feature>
<evidence type="ECO:0000259" key="7">
    <source>
        <dbReference type="PROSITE" id="PS50157"/>
    </source>
</evidence>
<feature type="region of interest" description="Disordered" evidence="6">
    <location>
        <begin position="151"/>
        <end position="214"/>
    </location>
</feature>
<keyword evidence="2" id="KW-0677">Repeat</keyword>
<feature type="compositionally biased region" description="Polar residues" evidence="6">
    <location>
        <begin position="834"/>
        <end position="870"/>
    </location>
</feature>
<dbReference type="Pfam" id="PF00096">
    <property type="entry name" value="zf-C2H2"/>
    <property type="match status" value="2"/>
</dbReference>
<organism evidence="8 9">
    <name type="scientific">Littorina saxatilis</name>
    <dbReference type="NCBI Taxonomy" id="31220"/>
    <lineage>
        <taxon>Eukaryota</taxon>
        <taxon>Metazoa</taxon>
        <taxon>Spiralia</taxon>
        <taxon>Lophotrochozoa</taxon>
        <taxon>Mollusca</taxon>
        <taxon>Gastropoda</taxon>
        <taxon>Caenogastropoda</taxon>
        <taxon>Littorinimorpha</taxon>
        <taxon>Littorinoidea</taxon>
        <taxon>Littorinidae</taxon>
        <taxon>Littorina</taxon>
    </lineage>
</organism>
<reference evidence="8 9" key="1">
    <citation type="submission" date="2024-02" db="EMBL/GenBank/DDBJ databases">
        <title>Chromosome-scale genome assembly of the rough periwinkle Littorina saxatilis.</title>
        <authorList>
            <person name="De Jode A."/>
            <person name="Faria R."/>
            <person name="Formenti G."/>
            <person name="Sims Y."/>
            <person name="Smith T.P."/>
            <person name="Tracey A."/>
            <person name="Wood J.M.D."/>
            <person name="Zagrodzka Z.B."/>
            <person name="Johannesson K."/>
            <person name="Butlin R.K."/>
            <person name="Leder E.H."/>
        </authorList>
    </citation>
    <scope>NUCLEOTIDE SEQUENCE [LARGE SCALE GENOMIC DNA]</scope>
    <source>
        <strain evidence="8">Snail1</strain>
        <tissue evidence="8">Muscle</tissue>
    </source>
</reference>
<keyword evidence="1" id="KW-0479">Metal-binding</keyword>
<feature type="region of interest" description="Disordered" evidence="6">
    <location>
        <begin position="773"/>
        <end position="938"/>
    </location>
</feature>
<dbReference type="Proteomes" id="UP001374579">
    <property type="component" value="Unassembled WGS sequence"/>
</dbReference>
<feature type="compositionally biased region" description="Low complexity" evidence="6">
    <location>
        <begin position="151"/>
        <end position="193"/>
    </location>
</feature>
<dbReference type="GO" id="GO:0005634">
    <property type="term" value="C:nucleus"/>
    <property type="evidence" value="ECO:0007669"/>
    <property type="project" value="TreeGrafter"/>
</dbReference>
<feature type="region of interest" description="Disordered" evidence="6">
    <location>
        <begin position="81"/>
        <end position="108"/>
    </location>
</feature>
<sequence length="1240" mass="138110">MEGNSPIECKVETIKQIVVIEDDVVDLWHTVGASRGLTTDADVCRFLLSLYFSDGQDAPHGARCGQCNSLLTLICTKCQRSSQGPSQQGTPSQICSQQGMSSQIHTQQGTPSQIYSQLTFLPSQLLVGNVFLPASSGKELYSQQLPSVQSSSQQLPPLPFSSQLAPLVQPSLPQTPSLQPSSQESPSLLPSSQRAAMLSSTQGQMPFQQAALSRMSTSESITSNARMQARLHAPFLTSKLPSNSKEDSLTQTLCEGDEDSDGCLDMEVFDGEEDLDIEMTFEQTKKDQKWEKRVEKDLASRSLQQKVQSLSEKDMQSKTAVVMLHKCDMTSSTKQSDPRGVRSSSGKGKQILSGMKRRGLVQGSVQTADKLSTWGRMPTDSPDNNRGLTYICPNCSKEFKSQRGFSMHLKKKSCPKARQGALSETFVKDDDAVSSRQRPEQQDSSADTHRKSAADTHRKSAADTHRDSSADTHMLSPDTHRKSSEDTHRDSSADTHRNSSADTHRDSSADTPRDSSEDTHRDSSADTQRDSSADTHMSSPHTHKESSVETHKGSAPEQDTSQPAEADQVLVPDVPLKAGPKGSNSREKVKRLVCSVPGCPYATNWTHEMKFHIRKHDRFGPLLNLVEKKAKPIQQCKVPSCPFETDRSNDLKKHMARHDKYGPQWRSVLKRHMPLQHCSVPACSFSTTRSQDIRRHMRRHDKGTVPLDIPKKRDPVDSPATGNLDTSNSSAPKDLDTSNPSASGNLDTSNPSASRNLDSNELSVEVNLDPEGFRAQMKPDPTDFSAFVDPHPRDLSGQEIFDLNDFGVEVKPDPSDSSAQEKPGPSAQEKHDSSNTTSQEKPESSDTTSQQKPESSDSISQQKPESSDTTSQEKHDSSDTTSQEKHDSSDTTSQQKPESSATSSQEKPELSDSSSQEKHDPSESKAHEKCHASDSRAKYKAKRYRCNVPLCTFATNRVHEMLHHMKRNQRHGPQSGAVEKQAKLPQCCKEPTCFFATTNPNDMKRHMEWHTKRARQERSPKPFWIPHAERSYRNGCQVLHCRVGDCTYTCYTTSHNLLRHMHNRHSSFMANIEMPLKARKGPAQTTISHLCDQCGMAYKTESGLRLHKEKVHMGYSRYRCEKCDTGFVTKGHFSHHMLQHEDVTCSVCGETLPGKKELQLHMKTTHPSPTHLACEEEGCLAVFSQKSQLTRHILSKHKGRNFVCPVCGLTLTYSFTLIRHMRTCHKMTVPLQRPGVRKRR</sequence>